<dbReference type="RefSeq" id="WP_019950710.1">
    <property type="nucleotide sequence ID" value="NZ_JBHLVX010000050.1"/>
</dbReference>
<name>A0ABV6G5M0_9GAMM</name>
<dbReference type="InterPro" id="IPR011992">
    <property type="entry name" value="EF-hand-dom_pair"/>
</dbReference>
<gene>
    <name evidence="2" type="ORF">ACFFHW_12840</name>
</gene>
<evidence type="ECO:0000259" key="1">
    <source>
        <dbReference type="Pfam" id="PF13202"/>
    </source>
</evidence>
<dbReference type="SUPFAM" id="SSF47473">
    <property type="entry name" value="EF-hand"/>
    <property type="match status" value="1"/>
</dbReference>
<dbReference type="Gene3D" id="1.10.238.10">
    <property type="entry name" value="EF-hand"/>
    <property type="match status" value="1"/>
</dbReference>
<feature type="domain" description="EF-hand" evidence="1">
    <location>
        <begin position="47"/>
        <end position="64"/>
    </location>
</feature>
<dbReference type="Pfam" id="PF13202">
    <property type="entry name" value="EF-hand_5"/>
    <property type="match status" value="1"/>
</dbReference>
<sequence length="98" mass="10358">MKTKATLAFGLTLLGGLGGCTQLPFGDGEGSFERGKLENSLPPQVVADFNRIDSDGNGYIDPTEASASADLIGNFGLIDTNSDRQISLQEYANSMEAR</sequence>
<protein>
    <submittedName>
        <fullName evidence="2">EF-hand domain-containing protein</fullName>
    </submittedName>
</protein>
<dbReference type="PROSITE" id="PS00018">
    <property type="entry name" value="EF_HAND_1"/>
    <property type="match status" value="1"/>
</dbReference>
<proteinExistence type="predicted"/>
<evidence type="ECO:0000313" key="2">
    <source>
        <dbReference type="EMBL" id="MFC0268859.1"/>
    </source>
</evidence>
<dbReference type="InterPro" id="IPR018247">
    <property type="entry name" value="EF_Hand_1_Ca_BS"/>
</dbReference>
<dbReference type="Proteomes" id="UP001589814">
    <property type="component" value="Unassembled WGS sequence"/>
</dbReference>
<dbReference type="EMBL" id="JBHLVX010000050">
    <property type="protein sequence ID" value="MFC0268859.1"/>
    <property type="molecule type" value="Genomic_DNA"/>
</dbReference>
<comment type="caution">
    <text evidence="2">The sequence shown here is derived from an EMBL/GenBank/DDBJ whole genome shotgun (WGS) entry which is preliminary data.</text>
</comment>
<dbReference type="InterPro" id="IPR002048">
    <property type="entry name" value="EF_hand_dom"/>
</dbReference>
<evidence type="ECO:0000313" key="3">
    <source>
        <dbReference type="Proteomes" id="UP001589814"/>
    </source>
</evidence>
<reference evidence="2 3" key="1">
    <citation type="submission" date="2024-09" db="EMBL/GenBank/DDBJ databases">
        <authorList>
            <person name="Sun Q."/>
            <person name="Mori K."/>
        </authorList>
    </citation>
    <scope>NUCLEOTIDE SEQUENCE [LARGE SCALE GENOMIC DNA]</scope>
    <source>
        <strain evidence="2 3">CCM 7415</strain>
    </source>
</reference>
<organism evidence="2 3">
    <name type="scientific">Kushneria aurantia</name>
    <dbReference type="NCBI Taxonomy" id="504092"/>
    <lineage>
        <taxon>Bacteria</taxon>
        <taxon>Pseudomonadati</taxon>
        <taxon>Pseudomonadota</taxon>
        <taxon>Gammaproteobacteria</taxon>
        <taxon>Oceanospirillales</taxon>
        <taxon>Halomonadaceae</taxon>
        <taxon>Kushneria</taxon>
    </lineage>
</organism>
<dbReference type="PROSITE" id="PS51257">
    <property type="entry name" value="PROKAR_LIPOPROTEIN"/>
    <property type="match status" value="1"/>
</dbReference>
<accession>A0ABV6G5M0</accession>
<keyword evidence="3" id="KW-1185">Reference proteome</keyword>